<dbReference type="AlphaFoldDB" id="A0A6J6EI50"/>
<gene>
    <name evidence="1" type="ORF">UFOPK1683_00936</name>
</gene>
<evidence type="ECO:0000313" key="1">
    <source>
        <dbReference type="EMBL" id="CAB4575757.1"/>
    </source>
</evidence>
<reference evidence="1" key="1">
    <citation type="submission" date="2020-05" db="EMBL/GenBank/DDBJ databases">
        <authorList>
            <person name="Chiriac C."/>
            <person name="Salcher M."/>
            <person name="Ghai R."/>
            <person name="Kavagutti S V."/>
        </authorList>
    </citation>
    <scope>NUCLEOTIDE SEQUENCE</scope>
</reference>
<protein>
    <submittedName>
        <fullName evidence="1">Unannotated protein</fullName>
    </submittedName>
</protein>
<proteinExistence type="predicted"/>
<name>A0A6J6EI50_9ZZZZ</name>
<organism evidence="1">
    <name type="scientific">freshwater metagenome</name>
    <dbReference type="NCBI Taxonomy" id="449393"/>
    <lineage>
        <taxon>unclassified sequences</taxon>
        <taxon>metagenomes</taxon>
        <taxon>ecological metagenomes</taxon>
    </lineage>
</organism>
<dbReference type="EMBL" id="CAEZTL010000113">
    <property type="protein sequence ID" value="CAB4575757.1"/>
    <property type="molecule type" value="Genomic_DNA"/>
</dbReference>
<accession>A0A6J6EI50</accession>
<sequence>MSDISFEEHFYSKASFIPELISEHFKLSSWRKDDIALALYGTKIVSLRILQEFDEKIEEVHHVVDPIDTKNSAGISLETSYVCYMEWVTIETERGDVSYRISITFQDAISLQVVCKSPFVCLACSDQLEECRNVSNIDGETYALEPIEILEEPWWEDSWDGSASSTPRLLDIDVCDQAISEFVFHIADALAQSISRSSFESMTAKADLSPLLMICYLWDDLSEKVKVL</sequence>